<sequence length="562" mass="59056">MRLNLPVTDTEINLSDTETIVSTTDLQGNITYANPYFIAISGYTAEELIGAPQNILRHPDMPVEAFADFWSTIRSGRSWSGMVKNRCKNGDCYWVLANVTPVVADGAAIGYMSVRTKPTRQQVADAAALYARIKAGQAGGMAISQGAAVRTGWLAKAAGLRDMALGKRIGWNLGLISLALLLQLAWNADVLPASAGPWLTALSVAALVATLYFWSVLHRTVLLPLQQARQACDIMAGGDLTGEIDTTRRDEMGQLLRSLRQLRVNLHSIVGDVRGNFLRISAASADIAAGNMDLSRRTEAQASALQQTASSMEQLAATVQQNSGNAGQASEMVGKAHGLAGRGGEIVDQVVVMMDEINASSKKIGDITGIIEGIAFQTNILALNAAVEAARAGDQGRGFAVVAGEVRSLAQRSAAAATEIKQLITASLQQVEEGTRLAAQAGASSQDMLGAVQGVNGIMGEIAAASREQSHGIGQVNQAVTQMDEVTQQNAALVEESAAASASLQDQTLQLEQAMALFRLERRSATTAVRTAPGTARQAPGRQMAGTKAAVAPAARSRQIAG</sequence>
<keyword evidence="11" id="KW-1185">Reference proteome</keyword>
<dbReference type="InterPro" id="IPR004089">
    <property type="entry name" value="MCPsignal_dom"/>
</dbReference>
<evidence type="ECO:0000256" key="5">
    <source>
        <dbReference type="SAM" id="MobiDB-lite"/>
    </source>
</evidence>
<dbReference type="CDD" id="cd06225">
    <property type="entry name" value="HAMP"/>
    <property type="match status" value="1"/>
</dbReference>
<dbReference type="NCBIfam" id="TIGR00229">
    <property type="entry name" value="sensory_box"/>
    <property type="match status" value="1"/>
</dbReference>
<evidence type="ECO:0000313" key="10">
    <source>
        <dbReference type="EMBL" id="OBV40970.1"/>
    </source>
</evidence>
<dbReference type="InterPro" id="IPR051310">
    <property type="entry name" value="MCP_chemotaxis"/>
</dbReference>
<dbReference type="GO" id="GO:0004888">
    <property type="term" value="F:transmembrane signaling receptor activity"/>
    <property type="evidence" value="ECO:0007669"/>
    <property type="project" value="InterPro"/>
</dbReference>
<evidence type="ECO:0000259" key="9">
    <source>
        <dbReference type="PROSITE" id="PS50885"/>
    </source>
</evidence>
<dbReference type="PANTHER" id="PTHR43531">
    <property type="entry name" value="PROTEIN ICFG"/>
    <property type="match status" value="1"/>
</dbReference>
<feature type="region of interest" description="Disordered" evidence="5">
    <location>
        <begin position="528"/>
        <end position="562"/>
    </location>
</feature>
<feature type="domain" description="Methyl-accepting transducer" evidence="7">
    <location>
        <begin position="276"/>
        <end position="505"/>
    </location>
</feature>
<protein>
    <submittedName>
        <fullName evidence="10">Aerotaxis receptor</fullName>
    </submittedName>
</protein>
<organism evidence="10 11">
    <name type="scientific">Janthinobacterium psychrotolerans</name>
    <dbReference type="NCBI Taxonomy" id="1747903"/>
    <lineage>
        <taxon>Bacteria</taxon>
        <taxon>Pseudomonadati</taxon>
        <taxon>Pseudomonadota</taxon>
        <taxon>Betaproteobacteria</taxon>
        <taxon>Burkholderiales</taxon>
        <taxon>Oxalobacteraceae</taxon>
        <taxon>Janthinobacterium</taxon>
    </lineage>
</organism>
<keyword evidence="6" id="KW-0812">Transmembrane</keyword>
<dbReference type="Proteomes" id="UP000092713">
    <property type="component" value="Unassembled WGS sequence"/>
</dbReference>
<evidence type="ECO:0000259" key="8">
    <source>
        <dbReference type="PROSITE" id="PS50112"/>
    </source>
</evidence>
<dbReference type="Gene3D" id="1.10.287.950">
    <property type="entry name" value="Methyl-accepting chemotaxis protein"/>
    <property type="match status" value="1"/>
</dbReference>
<evidence type="ECO:0000256" key="4">
    <source>
        <dbReference type="PROSITE-ProRule" id="PRU00284"/>
    </source>
</evidence>
<dbReference type="Pfam" id="PF00672">
    <property type="entry name" value="HAMP"/>
    <property type="match status" value="1"/>
</dbReference>
<dbReference type="SMART" id="SM00283">
    <property type="entry name" value="MA"/>
    <property type="match status" value="1"/>
</dbReference>
<comment type="caution">
    <text evidence="10">The sequence shown here is derived from an EMBL/GenBank/DDBJ whole genome shotgun (WGS) entry which is preliminary data.</text>
</comment>
<dbReference type="InterPro" id="IPR013655">
    <property type="entry name" value="PAS_fold_3"/>
</dbReference>
<keyword evidence="6" id="KW-0472">Membrane</keyword>
<gene>
    <name evidence="10" type="ORF">ASR47_102213</name>
</gene>
<dbReference type="EMBL" id="LOCQ01000041">
    <property type="protein sequence ID" value="OBV40970.1"/>
    <property type="molecule type" value="Genomic_DNA"/>
</dbReference>
<dbReference type="SUPFAM" id="SSF55785">
    <property type="entry name" value="PYP-like sensor domain (PAS domain)"/>
    <property type="match status" value="1"/>
</dbReference>
<feature type="transmembrane region" description="Helical" evidence="6">
    <location>
        <begin position="169"/>
        <end position="186"/>
    </location>
</feature>
<dbReference type="GO" id="GO:0007165">
    <property type="term" value="P:signal transduction"/>
    <property type="evidence" value="ECO:0007669"/>
    <property type="project" value="UniProtKB-KW"/>
</dbReference>
<dbReference type="PRINTS" id="PR00260">
    <property type="entry name" value="CHEMTRNSDUCR"/>
</dbReference>
<dbReference type="RefSeq" id="WP_082988721.1">
    <property type="nucleotide sequence ID" value="NZ_LOCQ01000041.1"/>
</dbReference>
<reference evidence="10 11" key="1">
    <citation type="submission" date="2016-04" db="EMBL/GenBank/DDBJ databases">
        <title>Draft genome sequence of Janthinobacterium psychrotolerans sp. nov., isolated from freshwater sediments in Denmark.</title>
        <authorList>
            <person name="Gong X."/>
            <person name="Skrivergaard S."/>
            <person name="Korsgaard B.S."/>
            <person name="Schreiber L."/>
            <person name="Marshall I.P."/>
            <person name="Finster K."/>
            <person name="Schramm A."/>
        </authorList>
    </citation>
    <scope>NUCLEOTIDE SEQUENCE [LARGE SCALE GENOMIC DNA]</scope>
    <source>
        <strain evidence="10 11">S3-2</strain>
    </source>
</reference>
<dbReference type="PANTHER" id="PTHR43531:SF14">
    <property type="entry name" value="METHYL-ACCEPTING CHEMOTAXIS PROTEIN I-RELATED"/>
    <property type="match status" value="1"/>
</dbReference>
<dbReference type="Gene3D" id="3.30.450.20">
    <property type="entry name" value="PAS domain"/>
    <property type="match status" value="1"/>
</dbReference>
<evidence type="ECO:0000313" key="11">
    <source>
        <dbReference type="Proteomes" id="UP000092713"/>
    </source>
</evidence>
<feature type="domain" description="PAS" evidence="8">
    <location>
        <begin position="14"/>
        <end position="50"/>
    </location>
</feature>
<dbReference type="SMART" id="SM00086">
    <property type="entry name" value="PAC"/>
    <property type="match status" value="1"/>
</dbReference>
<dbReference type="PATRIC" id="fig|1747903.4.peg.4632"/>
<dbReference type="GO" id="GO:0006935">
    <property type="term" value="P:chemotaxis"/>
    <property type="evidence" value="ECO:0007669"/>
    <property type="project" value="InterPro"/>
</dbReference>
<dbReference type="GO" id="GO:0005886">
    <property type="term" value="C:plasma membrane"/>
    <property type="evidence" value="ECO:0007669"/>
    <property type="project" value="TreeGrafter"/>
</dbReference>
<dbReference type="CDD" id="cd00130">
    <property type="entry name" value="PAS"/>
    <property type="match status" value="1"/>
</dbReference>
<dbReference type="FunFam" id="1.10.287.950:FF:000001">
    <property type="entry name" value="Methyl-accepting chemotaxis sensory transducer"/>
    <property type="match status" value="1"/>
</dbReference>
<name>A0A1A7C869_9BURK</name>
<dbReference type="Pfam" id="PF00015">
    <property type="entry name" value="MCPsignal"/>
    <property type="match status" value="1"/>
</dbReference>
<dbReference type="CDD" id="cd11386">
    <property type="entry name" value="MCP_signal"/>
    <property type="match status" value="1"/>
</dbReference>
<accession>A0A1A7C869</accession>
<evidence type="ECO:0000259" key="7">
    <source>
        <dbReference type="PROSITE" id="PS50111"/>
    </source>
</evidence>
<dbReference type="AlphaFoldDB" id="A0A1A7C869"/>
<feature type="transmembrane region" description="Helical" evidence="6">
    <location>
        <begin position="198"/>
        <end position="217"/>
    </location>
</feature>
<keyword evidence="6" id="KW-1133">Transmembrane helix</keyword>
<dbReference type="InterPro" id="IPR000014">
    <property type="entry name" value="PAS"/>
</dbReference>
<comment type="subcellular location">
    <subcellularLocation>
        <location evidence="1">Membrane</location>
    </subcellularLocation>
</comment>
<dbReference type="PROSITE" id="PS50112">
    <property type="entry name" value="PAS"/>
    <property type="match status" value="1"/>
</dbReference>
<keyword evidence="2" id="KW-0488">Methylation</keyword>
<dbReference type="InterPro" id="IPR001610">
    <property type="entry name" value="PAC"/>
</dbReference>
<feature type="domain" description="HAMP" evidence="9">
    <location>
        <begin position="219"/>
        <end position="271"/>
    </location>
</feature>
<evidence type="ECO:0000256" key="2">
    <source>
        <dbReference type="ARBA" id="ARBA00022481"/>
    </source>
</evidence>
<dbReference type="InterPro" id="IPR035965">
    <property type="entry name" value="PAS-like_dom_sf"/>
</dbReference>
<evidence type="ECO:0000256" key="3">
    <source>
        <dbReference type="ARBA" id="ARBA00029447"/>
    </source>
</evidence>
<dbReference type="PROSITE" id="PS50885">
    <property type="entry name" value="HAMP"/>
    <property type="match status" value="1"/>
</dbReference>
<dbReference type="InterPro" id="IPR003660">
    <property type="entry name" value="HAMP_dom"/>
</dbReference>
<evidence type="ECO:0000256" key="6">
    <source>
        <dbReference type="SAM" id="Phobius"/>
    </source>
</evidence>
<comment type="similarity">
    <text evidence="3">Belongs to the methyl-accepting chemotaxis (MCP) protein family.</text>
</comment>
<dbReference type="InterPro" id="IPR004090">
    <property type="entry name" value="Chemotax_Me-accpt_rcpt"/>
</dbReference>
<dbReference type="PROSITE" id="PS50111">
    <property type="entry name" value="CHEMOTAXIS_TRANSDUC_2"/>
    <property type="match status" value="1"/>
</dbReference>
<evidence type="ECO:0000256" key="1">
    <source>
        <dbReference type="ARBA" id="ARBA00004370"/>
    </source>
</evidence>
<dbReference type="SMART" id="SM00091">
    <property type="entry name" value="PAS"/>
    <property type="match status" value="1"/>
</dbReference>
<dbReference type="STRING" id="1747903.ASR47_102213"/>
<keyword evidence="10" id="KW-0675">Receptor</keyword>
<dbReference type="SUPFAM" id="SSF58104">
    <property type="entry name" value="Methyl-accepting chemotaxis protein (MCP) signaling domain"/>
    <property type="match status" value="1"/>
</dbReference>
<dbReference type="OrthoDB" id="9806477at2"/>
<keyword evidence="4" id="KW-0807">Transducer</keyword>
<dbReference type="Pfam" id="PF08447">
    <property type="entry name" value="PAS_3"/>
    <property type="match status" value="1"/>
</dbReference>
<dbReference type="SMART" id="SM00304">
    <property type="entry name" value="HAMP"/>
    <property type="match status" value="1"/>
</dbReference>
<proteinExistence type="inferred from homology"/>